<keyword evidence="2" id="KW-1185">Reference proteome</keyword>
<sequence length="284" mass="31676">MEQNLVLVISSAEVLQERDLQQVQYHCVGPHVLQQPLLLHTTLLTRIFAAVDSTFLHPQLRLLNSQTELVQDLGSLAEVFKDELQRAGHQWGDLNDLQFGVHHHDILIIRQEVSSPVAQGWRALREAVRHTPTHHNLGHHFANSVDHEDSLVDGDLGGDLGPEAGVPYRHHGLLWVPVHMHVQHETAEGGSEVVGQAVVKHAAQDQIHRELTLRVADLGTRQSARCRVVASSSNREAMSFPWGTETRRALELVAEVADCRSVVLRKTCCCFLYSSPVRNFSCSA</sequence>
<evidence type="ECO:0000313" key="1">
    <source>
        <dbReference type="EMBL" id="TNN57405.1"/>
    </source>
</evidence>
<protein>
    <submittedName>
        <fullName evidence="1">Uncharacterized protein</fullName>
    </submittedName>
</protein>
<name>A0A4Z2GWE0_9TELE</name>
<proteinExistence type="predicted"/>
<gene>
    <name evidence="1" type="ORF">EYF80_032374</name>
</gene>
<comment type="caution">
    <text evidence="1">The sequence shown here is derived from an EMBL/GenBank/DDBJ whole genome shotgun (WGS) entry which is preliminary data.</text>
</comment>
<dbReference type="AlphaFoldDB" id="A0A4Z2GWE0"/>
<organism evidence="1 2">
    <name type="scientific">Liparis tanakae</name>
    <name type="common">Tanaka's snailfish</name>
    <dbReference type="NCBI Taxonomy" id="230148"/>
    <lineage>
        <taxon>Eukaryota</taxon>
        <taxon>Metazoa</taxon>
        <taxon>Chordata</taxon>
        <taxon>Craniata</taxon>
        <taxon>Vertebrata</taxon>
        <taxon>Euteleostomi</taxon>
        <taxon>Actinopterygii</taxon>
        <taxon>Neopterygii</taxon>
        <taxon>Teleostei</taxon>
        <taxon>Neoteleostei</taxon>
        <taxon>Acanthomorphata</taxon>
        <taxon>Eupercaria</taxon>
        <taxon>Perciformes</taxon>
        <taxon>Cottioidei</taxon>
        <taxon>Cottales</taxon>
        <taxon>Liparidae</taxon>
        <taxon>Liparis</taxon>
    </lineage>
</organism>
<dbReference type="Proteomes" id="UP000314294">
    <property type="component" value="Unassembled WGS sequence"/>
</dbReference>
<accession>A0A4Z2GWE0</accession>
<evidence type="ECO:0000313" key="2">
    <source>
        <dbReference type="Proteomes" id="UP000314294"/>
    </source>
</evidence>
<dbReference type="EMBL" id="SRLO01000406">
    <property type="protein sequence ID" value="TNN57405.1"/>
    <property type="molecule type" value="Genomic_DNA"/>
</dbReference>
<reference evidence="1 2" key="1">
    <citation type="submission" date="2019-03" db="EMBL/GenBank/DDBJ databases">
        <title>First draft genome of Liparis tanakae, snailfish: a comprehensive survey of snailfish specific genes.</title>
        <authorList>
            <person name="Kim W."/>
            <person name="Song I."/>
            <person name="Jeong J.-H."/>
            <person name="Kim D."/>
            <person name="Kim S."/>
            <person name="Ryu S."/>
            <person name="Song J.Y."/>
            <person name="Lee S.K."/>
        </authorList>
    </citation>
    <scope>NUCLEOTIDE SEQUENCE [LARGE SCALE GENOMIC DNA]</scope>
    <source>
        <tissue evidence="1">Muscle</tissue>
    </source>
</reference>